<dbReference type="PANTHER" id="PTHR42770">
    <property type="entry name" value="AMINO ACID TRANSPORTER-RELATED"/>
    <property type="match status" value="1"/>
</dbReference>
<dbReference type="InterPro" id="IPR022461">
    <property type="entry name" value="Arg/Orn_antiprt_ArcD"/>
</dbReference>
<organism evidence="11 12">
    <name type="scientific">Ectopseudomonas composti</name>
    <dbReference type="NCBI Taxonomy" id="658457"/>
    <lineage>
        <taxon>Bacteria</taxon>
        <taxon>Pseudomonadati</taxon>
        <taxon>Pseudomonadota</taxon>
        <taxon>Gammaproteobacteria</taxon>
        <taxon>Pseudomonadales</taxon>
        <taxon>Pseudomonadaceae</taxon>
        <taxon>Ectopseudomonas</taxon>
    </lineage>
</organism>
<accession>A0A1I5N3G8</accession>
<evidence type="ECO:0000256" key="1">
    <source>
        <dbReference type="ARBA" id="ARBA00004651"/>
    </source>
</evidence>
<feature type="transmembrane region" description="Helical" evidence="10">
    <location>
        <begin position="35"/>
        <end position="60"/>
    </location>
</feature>
<dbReference type="STRING" id="658457.SAMN05216601_10659"/>
<sequence length="475" mass="50686">MSDSTQKLRLGALIALVVGSMVGGGIFSLPQNIAASASAGATLIGWLITGVGMLTLAFVFQTLANRKPELDGGVYAYAKAGFGDYMGFSSAWGYWISAWIGNVSYMVLLFSTLGYFFPLFGEGNTLPAVIGASVLLWLLHFLVLRGIKEAAFINTVTTIAKMLPLALFIVIAAIAFKMDVFTADFWGRGNTELGSVMDQVRNMMLVTVWVFIGIEGASIFSARAEKRSDVGKATVIGFVGVLLLLVLVNILSQGILAQAELAGLKNPSMAGVLEQVVGPWGAQLISIGLIVSLAGALLSWTLLCAEILFASARDHTMPEFLRKENANHVPANALWLSNGLIQLFLIITLFSASTYLSLLYLATSMILVPYFWSSAYAVLLAARGETYANAAGERNKDLLIAAISTLYAVWLVYAAGVQYLLLSALLYAPGAILFAKAKHELGQPVFTGLEKLIFAAVLIGAAIAAYGLYDGFLSL</sequence>
<keyword evidence="3" id="KW-0813">Transport</keyword>
<evidence type="ECO:0000313" key="12">
    <source>
        <dbReference type="Proteomes" id="UP000182400"/>
    </source>
</evidence>
<feature type="transmembrane region" description="Helical" evidence="10">
    <location>
        <begin position="234"/>
        <end position="256"/>
    </location>
</feature>
<keyword evidence="8 10" id="KW-0472">Membrane</keyword>
<evidence type="ECO:0000256" key="6">
    <source>
        <dbReference type="ARBA" id="ARBA00022970"/>
    </source>
</evidence>
<evidence type="ECO:0000256" key="2">
    <source>
        <dbReference type="ARBA" id="ARBA00008220"/>
    </source>
</evidence>
<dbReference type="InterPro" id="IPR004754">
    <property type="entry name" value="Amino_acid_antiprt"/>
</dbReference>
<evidence type="ECO:0000256" key="7">
    <source>
        <dbReference type="ARBA" id="ARBA00022989"/>
    </source>
</evidence>
<evidence type="ECO:0000256" key="3">
    <source>
        <dbReference type="ARBA" id="ARBA00022448"/>
    </source>
</evidence>
<dbReference type="Proteomes" id="UP000182400">
    <property type="component" value="Unassembled WGS sequence"/>
</dbReference>
<feature type="transmembrane region" description="Helical" evidence="10">
    <location>
        <begin position="126"/>
        <end position="144"/>
    </location>
</feature>
<dbReference type="Pfam" id="PF13520">
    <property type="entry name" value="AA_permease_2"/>
    <property type="match status" value="1"/>
</dbReference>
<evidence type="ECO:0000256" key="8">
    <source>
        <dbReference type="ARBA" id="ARBA00023136"/>
    </source>
</evidence>
<protein>
    <recommendedName>
        <fullName evidence="9">Arginine-ornithine antiporter</fullName>
    </recommendedName>
</protein>
<dbReference type="GO" id="GO:0006527">
    <property type="term" value="P:L-arginine catabolic process"/>
    <property type="evidence" value="ECO:0007669"/>
    <property type="project" value="UniProtKB-UniRule"/>
</dbReference>
<evidence type="ECO:0000256" key="4">
    <source>
        <dbReference type="ARBA" id="ARBA00022475"/>
    </source>
</evidence>
<proteinExistence type="inferred from homology"/>
<dbReference type="RefSeq" id="WP_074939078.1">
    <property type="nucleotide sequence ID" value="NZ_FOWP01000006.1"/>
</dbReference>
<feature type="transmembrane region" description="Helical" evidence="10">
    <location>
        <begin position="394"/>
        <end position="413"/>
    </location>
</feature>
<feature type="transmembrane region" description="Helical" evidence="10">
    <location>
        <begin position="284"/>
        <end position="312"/>
    </location>
</feature>
<keyword evidence="5 10" id="KW-0812">Transmembrane</keyword>
<comment type="subcellular location">
    <subcellularLocation>
        <location evidence="1">Cell membrane</location>
        <topology evidence="1">Multi-pass membrane protein</topology>
    </subcellularLocation>
</comment>
<dbReference type="InterPro" id="IPR002293">
    <property type="entry name" value="AA/rel_permease1"/>
</dbReference>
<reference evidence="11 12" key="1">
    <citation type="submission" date="2016-10" db="EMBL/GenBank/DDBJ databases">
        <authorList>
            <person name="de Groot N.N."/>
        </authorList>
    </citation>
    <scope>NUCLEOTIDE SEQUENCE [LARGE SCALE GENOMIC DNA]</scope>
    <source>
        <strain evidence="11 12">CCUG 59231</strain>
    </source>
</reference>
<evidence type="ECO:0000256" key="5">
    <source>
        <dbReference type="ARBA" id="ARBA00022692"/>
    </source>
</evidence>
<name>A0A1I5N3G8_9GAMM</name>
<feature type="transmembrane region" description="Helical" evidence="10">
    <location>
        <begin position="151"/>
        <end position="176"/>
    </location>
</feature>
<evidence type="ECO:0000256" key="9">
    <source>
        <dbReference type="NCBIfam" id="TIGR03810"/>
    </source>
</evidence>
<feature type="transmembrane region" description="Helical" evidence="10">
    <location>
        <begin position="449"/>
        <end position="469"/>
    </location>
</feature>
<feature type="transmembrane region" description="Helical" evidence="10">
    <location>
        <begin position="12"/>
        <end position="29"/>
    </location>
</feature>
<dbReference type="NCBIfam" id="TIGR00905">
    <property type="entry name" value="2A0302"/>
    <property type="match status" value="1"/>
</dbReference>
<dbReference type="AlphaFoldDB" id="A0A1I5N3G8"/>
<comment type="similarity">
    <text evidence="2">Belongs to the amino acid-polyamine-organocation (APC) superfamily. Basic amino acid/polyamine antiporter (APA) (TC 2.A.3.2) family.</text>
</comment>
<dbReference type="GO" id="GO:1903826">
    <property type="term" value="P:L-arginine transmembrane transport"/>
    <property type="evidence" value="ECO:0007669"/>
    <property type="project" value="InterPro"/>
</dbReference>
<dbReference type="Gene3D" id="1.20.1740.10">
    <property type="entry name" value="Amino acid/polyamine transporter I"/>
    <property type="match status" value="1"/>
</dbReference>
<feature type="transmembrane region" description="Helical" evidence="10">
    <location>
        <begin position="203"/>
        <end position="222"/>
    </location>
</feature>
<dbReference type="PIRSF" id="PIRSF006060">
    <property type="entry name" value="AA_transporter"/>
    <property type="match status" value="1"/>
</dbReference>
<evidence type="ECO:0000256" key="10">
    <source>
        <dbReference type="SAM" id="Phobius"/>
    </source>
</evidence>
<dbReference type="InterPro" id="IPR050367">
    <property type="entry name" value="APC_superfamily"/>
</dbReference>
<feature type="transmembrane region" description="Helical" evidence="10">
    <location>
        <begin position="358"/>
        <end position="382"/>
    </location>
</feature>
<keyword evidence="4" id="KW-1003">Cell membrane</keyword>
<feature type="transmembrane region" description="Helical" evidence="10">
    <location>
        <begin position="333"/>
        <end position="352"/>
    </location>
</feature>
<dbReference type="EMBL" id="FOWP01000006">
    <property type="protein sequence ID" value="SFP16274.1"/>
    <property type="molecule type" value="Genomic_DNA"/>
</dbReference>
<keyword evidence="7 10" id="KW-1133">Transmembrane helix</keyword>
<dbReference type="OrthoDB" id="3185104at2"/>
<dbReference type="GO" id="GO:0043858">
    <property type="term" value="F:arginine:ornithine antiporter activity"/>
    <property type="evidence" value="ECO:0007669"/>
    <property type="project" value="UniProtKB-UniRule"/>
</dbReference>
<dbReference type="GO" id="GO:0005886">
    <property type="term" value="C:plasma membrane"/>
    <property type="evidence" value="ECO:0007669"/>
    <property type="project" value="UniProtKB-SubCell"/>
</dbReference>
<keyword evidence="6" id="KW-0029">Amino-acid transport</keyword>
<evidence type="ECO:0000313" key="11">
    <source>
        <dbReference type="EMBL" id="SFP16274.1"/>
    </source>
</evidence>
<dbReference type="PANTHER" id="PTHR42770:SF4">
    <property type="entry name" value="ARGININE_ORNITHINE ANTIPORTER-RELATED"/>
    <property type="match status" value="1"/>
</dbReference>
<dbReference type="NCBIfam" id="TIGR03810">
    <property type="entry name" value="arg_ornith_anti"/>
    <property type="match status" value="1"/>
</dbReference>
<feature type="transmembrane region" description="Helical" evidence="10">
    <location>
        <begin position="92"/>
        <end position="120"/>
    </location>
</feature>
<gene>
    <name evidence="11" type="ORF">SAMN05216601_10659</name>
</gene>